<evidence type="ECO:0000313" key="3">
    <source>
        <dbReference type="Proteomes" id="UP001595961"/>
    </source>
</evidence>
<keyword evidence="3" id="KW-1185">Reference proteome</keyword>
<feature type="compositionally biased region" description="Low complexity" evidence="1">
    <location>
        <begin position="150"/>
        <end position="160"/>
    </location>
</feature>
<proteinExistence type="predicted"/>
<dbReference type="Proteomes" id="UP001595961">
    <property type="component" value="Unassembled WGS sequence"/>
</dbReference>
<dbReference type="EMBL" id="JBHSGA010000013">
    <property type="protein sequence ID" value="MFC4526405.1"/>
    <property type="molecule type" value="Genomic_DNA"/>
</dbReference>
<dbReference type="Pfam" id="PF06810">
    <property type="entry name" value="Phage_scaffold"/>
    <property type="match status" value="1"/>
</dbReference>
<accession>A0ABV9C0R5</accession>
<feature type="compositionally biased region" description="Basic and acidic residues" evidence="1">
    <location>
        <begin position="169"/>
        <end position="180"/>
    </location>
</feature>
<protein>
    <submittedName>
        <fullName evidence="2">Phage scaffolding protein</fullName>
    </submittedName>
</protein>
<gene>
    <name evidence="2" type="ORF">ACFO5W_07100</name>
</gene>
<name>A0ABV9C0R5_9GAMM</name>
<feature type="region of interest" description="Disordered" evidence="1">
    <location>
        <begin position="148"/>
        <end position="189"/>
    </location>
</feature>
<sequence>MLIRKYRGRLFMAENDGNGNGGGGGNAPAPHNPPEPETFSKEYVRELRNENKGWRLKADEQAKRADAAEAASKKAGEDAQASIAEHTSKADQRIIRAELKAVAIKAGIVDLDGLRLVDLKDVKLNDDGEVEGADALIEGLKKAKPYLFGAPASSSTATPPSKDPLPAKPAKDMTKEEYAAARKKATGGR</sequence>
<comment type="caution">
    <text evidence="2">The sequence shown here is derived from an EMBL/GenBank/DDBJ whole genome shotgun (WGS) entry which is preliminary data.</text>
</comment>
<dbReference type="RefSeq" id="WP_266151150.1">
    <property type="nucleotide sequence ID" value="NZ_CP064028.1"/>
</dbReference>
<organism evidence="2 3">
    <name type="scientific">Dyella halodurans</name>
    <dbReference type="NCBI Taxonomy" id="1920171"/>
    <lineage>
        <taxon>Bacteria</taxon>
        <taxon>Pseudomonadati</taxon>
        <taxon>Pseudomonadota</taxon>
        <taxon>Gammaproteobacteria</taxon>
        <taxon>Lysobacterales</taxon>
        <taxon>Rhodanobacteraceae</taxon>
        <taxon>Dyella</taxon>
    </lineage>
</organism>
<evidence type="ECO:0000313" key="2">
    <source>
        <dbReference type="EMBL" id="MFC4526405.1"/>
    </source>
</evidence>
<reference evidence="3" key="1">
    <citation type="journal article" date="2019" name="Int. J. Syst. Evol. Microbiol.">
        <title>The Global Catalogue of Microorganisms (GCM) 10K type strain sequencing project: providing services to taxonomists for standard genome sequencing and annotation.</title>
        <authorList>
            <consortium name="The Broad Institute Genomics Platform"/>
            <consortium name="The Broad Institute Genome Sequencing Center for Infectious Disease"/>
            <person name="Wu L."/>
            <person name="Ma J."/>
        </authorList>
    </citation>
    <scope>NUCLEOTIDE SEQUENCE [LARGE SCALE GENOMIC DNA]</scope>
    <source>
        <strain evidence="3">CCM 4481</strain>
    </source>
</reference>
<feature type="compositionally biased region" description="Basic and acidic residues" evidence="1">
    <location>
        <begin position="38"/>
        <end position="77"/>
    </location>
</feature>
<feature type="region of interest" description="Disordered" evidence="1">
    <location>
        <begin position="12"/>
        <end position="90"/>
    </location>
</feature>
<dbReference type="InterPro" id="IPR009636">
    <property type="entry name" value="SCAF"/>
</dbReference>
<evidence type="ECO:0000256" key="1">
    <source>
        <dbReference type="SAM" id="MobiDB-lite"/>
    </source>
</evidence>